<feature type="signal peptide" evidence="2">
    <location>
        <begin position="1"/>
        <end position="18"/>
    </location>
</feature>
<name>A0AAU9V1C9_EUPED</name>
<feature type="compositionally biased region" description="Basic and acidic residues" evidence="1">
    <location>
        <begin position="299"/>
        <end position="313"/>
    </location>
</feature>
<proteinExistence type="predicted"/>
<organism evidence="3 4">
    <name type="scientific">Euphydryas editha</name>
    <name type="common">Edith's checkerspot</name>
    <dbReference type="NCBI Taxonomy" id="104508"/>
    <lineage>
        <taxon>Eukaryota</taxon>
        <taxon>Metazoa</taxon>
        <taxon>Ecdysozoa</taxon>
        <taxon>Arthropoda</taxon>
        <taxon>Hexapoda</taxon>
        <taxon>Insecta</taxon>
        <taxon>Pterygota</taxon>
        <taxon>Neoptera</taxon>
        <taxon>Endopterygota</taxon>
        <taxon>Lepidoptera</taxon>
        <taxon>Glossata</taxon>
        <taxon>Ditrysia</taxon>
        <taxon>Papilionoidea</taxon>
        <taxon>Nymphalidae</taxon>
        <taxon>Nymphalinae</taxon>
        <taxon>Euphydryas</taxon>
    </lineage>
</organism>
<feature type="chain" id="PRO_5043684302" evidence="2">
    <location>
        <begin position="19"/>
        <end position="337"/>
    </location>
</feature>
<dbReference type="EMBL" id="CAKOGL010000026">
    <property type="protein sequence ID" value="CAH2104025.1"/>
    <property type="molecule type" value="Genomic_DNA"/>
</dbReference>
<feature type="region of interest" description="Disordered" evidence="1">
    <location>
        <begin position="289"/>
        <end position="337"/>
    </location>
</feature>
<keyword evidence="4" id="KW-1185">Reference proteome</keyword>
<accession>A0AAU9V1C9</accession>
<evidence type="ECO:0000313" key="4">
    <source>
        <dbReference type="Proteomes" id="UP001153954"/>
    </source>
</evidence>
<evidence type="ECO:0000313" key="3">
    <source>
        <dbReference type="EMBL" id="CAH2104025.1"/>
    </source>
</evidence>
<evidence type="ECO:0000256" key="2">
    <source>
        <dbReference type="SAM" id="SignalP"/>
    </source>
</evidence>
<gene>
    <name evidence="3" type="ORF">EEDITHA_LOCUS18459</name>
</gene>
<dbReference type="Proteomes" id="UP001153954">
    <property type="component" value="Unassembled WGS sequence"/>
</dbReference>
<sequence>MKLFLLFIAINLLQTVLPVKVKVIMHSDEDSKIEEEDTQTESLDIKKKFDITMLPFIKKSHRQKQVEFEEERQTDKPKQMHPNEMLFPLIYRQNHINSMFKFGENWYTWSNDKRTDGSKAVNYFICYDEPKHCDEIGWERTDTIPKCAFQIEALTPDDRACINSFGVESRANSACDGGEQLKVSEIVRSCGPRIRSLWRFVRAGRRPTSAVKPADVNSLVCEDEDECYLSVEYRIHHDRITFSLHEPSRGQTFKSALKRDTVNEDDKVTVTETHPKTSHRGKKVLELSKNKKNHMKTRKVAEGKGVVKERDDSGYSNRRQAKNKIKIREDISDDVSE</sequence>
<comment type="caution">
    <text evidence="3">The sequence shown here is derived from an EMBL/GenBank/DDBJ whole genome shotgun (WGS) entry which is preliminary data.</text>
</comment>
<evidence type="ECO:0000256" key="1">
    <source>
        <dbReference type="SAM" id="MobiDB-lite"/>
    </source>
</evidence>
<protein>
    <submittedName>
        <fullName evidence="3">Uncharacterized protein</fullName>
    </submittedName>
</protein>
<dbReference type="AlphaFoldDB" id="A0AAU9V1C9"/>
<keyword evidence="2" id="KW-0732">Signal</keyword>
<reference evidence="3" key="1">
    <citation type="submission" date="2022-03" db="EMBL/GenBank/DDBJ databases">
        <authorList>
            <person name="Tunstrom K."/>
        </authorList>
    </citation>
    <scope>NUCLEOTIDE SEQUENCE</scope>
</reference>